<dbReference type="InterPro" id="IPR001343">
    <property type="entry name" value="Hemolysn_Ca-bd"/>
</dbReference>
<dbReference type="InterPro" id="IPR050557">
    <property type="entry name" value="RTX_toxin/Mannuronan_C5-epim"/>
</dbReference>
<comment type="caution">
    <text evidence="5">The sequence shown here is derived from an EMBL/GenBank/DDBJ whole genome shotgun (WGS) entry which is preliminary data.</text>
</comment>
<evidence type="ECO:0000313" key="5">
    <source>
        <dbReference type="EMBL" id="GAA2155497.1"/>
    </source>
</evidence>
<dbReference type="SUPFAM" id="SSF51120">
    <property type="entry name" value="beta-Roll"/>
    <property type="match status" value="3"/>
</dbReference>
<dbReference type="EMBL" id="BAAAQR010000017">
    <property type="protein sequence ID" value="GAA2155497.1"/>
    <property type="molecule type" value="Genomic_DNA"/>
</dbReference>
<sequence length="410" mass="41193">MRAIGGTLTAVLLVAGTAALGGDGSADASANPCAAATVVGTGGDDVLQGTEGDDVIDGRGGDDRILGLGGDDVLCGGEGQDRLLGGAGADTLHGGTDAKVVEDTEYYVYYGDTLDGGAGDDVLDPGSDGRHEGTVDTITYVHAPQAVTVDLGAGTATGVGDDTLLGPVATLVGSAYDDTLTGSDAAETIVGSGGRDRLVGLGGADLLAGGSWGAGDDDRVGNLLLGGPGRDELHGSAGDDEIHGGRGNDLVQGEGGRDRTFGGAGDDSFNDLVLPGGAQAVHGGRGRDSLSAFGYADAGGHELRPVRGLTDLREGVTRARFTDRSVTVTTAGIENVNTPRARLWTVRGTGGPNELIAGFDHTAVRLYGLAGDDRLYGSFEDDVLDGGPGHDEGSGWTGHDRIRSIERLRG</sequence>
<organism evidence="5 6">
    <name type="scientific">Nocardioides koreensis</name>
    <dbReference type="NCBI Taxonomy" id="433651"/>
    <lineage>
        <taxon>Bacteria</taxon>
        <taxon>Bacillati</taxon>
        <taxon>Actinomycetota</taxon>
        <taxon>Actinomycetes</taxon>
        <taxon>Propionibacteriales</taxon>
        <taxon>Nocardioidaceae</taxon>
        <taxon>Nocardioides</taxon>
    </lineage>
</organism>
<evidence type="ECO:0008006" key="7">
    <source>
        <dbReference type="Google" id="ProtNLM"/>
    </source>
</evidence>
<evidence type="ECO:0000256" key="2">
    <source>
        <dbReference type="ARBA" id="ARBA00022525"/>
    </source>
</evidence>
<dbReference type="Proteomes" id="UP001501771">
    <property type="component" value="Unassembled WGS sequence"/>
</dbReference>
<evidence type="ECO:0000256" key="4">
    <source>
        <dbReference type="SAM" id="SignalP"/>
    </source>
</evidence>
<comment type="subcellular location">
    <subcellularLocation>
        <location evidence="1">Secreted</location>
    </subcellularLocation>
</comment>
<evidence type="ECO:0000313" key="6">
    <source>
        <dbReference type="Proteomes" id="UP001501771"/>
    </source>
</evidence>
<proteinExistence type="predicted"/>
<evidence type="ECO:0000256" key="1">
    <source>
        <dbReference type="ARBA" id="ARBA00004613"/>
    </source>
</evidence>
<keyword evidence="4" id="KW-0732">Signal</keyword>
<dbReference type="PRINTS" id="PR00313">
    <property type="entry name" value="CABNDNGRPT"/>
</dbReference>
<feature type="chain" id="PRO_5046891112" description="Calcium-binding protein" evidence="4">
    <location>
        <begin position="22"/>
        <end position="410"/>
    </location>
</feature>
<accession>A0ABP5LWR7</accession>
<feature type="region of interest" description="Disordered" evidence="3">
    <location>
        <begin position="226"/>
        <end position="264"/>
    </location>
</feature>
<gene>
    <name evidence="5" type="ORF">GCM10009844_42660</name>
</gene>
<reference evidence="6" key="1">
    <citation type="journal article" date="2019" name="Int. J. Syst. Evol. Microbiol.">
        <title>The Global Catalogue of Microorganisms (GCM) 10K type strain sequencing project: providing services to taxonomists for standard genome sequencing and annotation.</title>
        <authorList>
            <consortium name="The Broad Institute Genomics Platform"/>
            <consortium name="The Broad Institute Genome Sequencing Center for Infectious Disease"/>
            <person name="Wu L."/>
            <person name="Ma J."/>
        </authorList>
    </citation>
    <scope>NUCLEOTIDE SEQUENCE [LARGE SCALE GENOMIC DNA]</scope>
    <source>
        <strain evidence="6">JCM 16022</strain>
    </source>
</reference>
<dbReference type="Gene3D" id="2.150.10.10">
    <property type="entry name" value="Serralysin-like metalloprotease, C-terminal"/>
    <property type="match status" value="3"/>
</dbReference>
<protein>
    <recommendedName>
        <fullName evidence="7">Calcium-binding protein</fullName>
    </recommendedName>
</protein>
<dbReference type="PROSITE" id="PS00330">
    <property type="entry name" value="HEMOLYSIN_CALCIUM"/>
    <property type="match status" value="3"/>
</dbReference>
<keyword evidence="6" id="KW-1185">Reference proteome</keyword>
<dbReference type="PANTHER" id="PTHR38340:SF1">
    <property type="entry name" value="S-LAYER PROTEIN"/>
    <property type="match status" value="1"/>
</dbReference>
<dbReference type="PANTHER" id="PTHR38340">
    <property type="entry name" value="S-LAYER PROTEIN"/>
    <property type="match status" value="1"/>
</dbReference>
<feature type="signal peptide" evidence="4">
    <location>
        <begin position="1"/>
        <end position="21"/>
    </location>
</feature>
<dbReference type="InterPro" id="IPR011049">
    <property type="entry name" value="Serralysin-like_metalloprot_C"/>
</dbReference>
<dbReference type="RefSeq" id="WP_344157492.1">
    <property type="nucleotide sequence ID" value="NZ_BAAAQR010000017.1"/>
</dbReference>
<dbReference type="Pfam" id="PF00353">
    <property type="entry name" value="HemolysinCabind"/>
    <property type="match status" value="6"/>
</dbReference>
<dbReference type="InterPro" id="IPR018511">
    <property type="entry name" value="Hemolysin-typ_Ca-bd_CS"/>
</dbReference>
<evidence type="ECO:0000256" key="3">
    <source>
        <dbReference type="SAM" id="MobiDB-lite"/>
    </source>
</evidence>
<keyword evidence="2" id="KW-0964">Secreted</keyword>
<name>A0ABP5LWR7_9ACTN</name>